<dbReference type="InterPro" id="IPR001647">
    <property type="entry name" value="HTH_TetR"/>
</dbReference>
<dbReference type="InterPro" id="IPR009057">
    <property type="entry name" value="Homeodomain-like_sf"/>
</dbReference>
<proteinExistence type="predicted"/>
<evidence type="ECO:0000313" key="4">
    <source>
        <dbReference type="EMBL" id="QEX15016.1"/>
    </source>
</evidence>
<feature type="DNA-binding region" description="H-T-H motif" evidence="2">
    <location>
        <begin position="39"/>
        <end position="58"/>
    </location>
</feature>
<evidence type="ECO:0000256" key="1">
    <source>
        <dbReference type="ARBA" id="ARBA00023125"/>
    </source>
</evidence>
<protein>
    <submittedName>
        <fullName evidence="4">TetR family transcriptional regulator</fullName>
    </submittedName>
</protein>
<sequence length="212" mass="24741">MKPAPSAATSHYPQTKASREDWIQAALRSLIADGVEQVRILPLAKKLSVSRSSFYWYFKRREDLLNELLRHWQEKNTRSIIERTHRPSQSIDQGVLNIFECWANDKLFDPRLDSAIRDWARRSKPVRKVVQKADEKRVEAVTGLFLRHGYEGSEAFIRARVLYFTQIGYYALGVEESLRQRHTYLAPYLKSFTGQEPRQENIDRFLRAVGTG</sequence>
<accession>A0A5J6MJW6</accession>
<name>A0A5J6MJW6_9PROT</name>
<dbReference type="EMBL" id="CP042906">
    <property type="protein sequence ID" value="QEX15016.1"/>
    <property type="molecule type" value="Genomic_DNA"/>
</dbReference>
<keyword evidence="1 2" id="KW-0238">DNA-binding</keyword>
<dbReference type="OrthoDB" id="9812484at2"/>
<dbReference type="AlphaFoldDB" id="A0A5J6MJW6"/>
<reference evidence="4 5" key="1">
    <citation type="submission" date="2019-08" db="EMBL/GenBank/DDBJ databases">
        <title>Hyperibacter terrae gen. nov., sp. nov. and Hyperibacter viscosus sp. nov., two new members in the family Rhodospirillaceae isolated from the rhizosphere of Hypericum perforatum.</title>
        <authorList>
            <person name="Noviana Z."/>
        </authorList>
    </citation>
    <scope>NUCLEOTIDE SEQUENCE [LARGE SCALE GENOMIC DNA]</scope>
    <source>
        <strain evidence="4 5">R5913</strain>
    </source>
</reference>
<dbReference type="PROSITE" id="PS50977">
    <property type="entry name" value="HTH_TETR_2"/>
    <property type="match status" value="1"/>
</dbReference>
<evidence type="ECO:0000313" key="5">
    <source>
        <dbReference type="Proteomes" id="UP000326202"/>
    </source>
</evidence>
<gene>
    <name evidence="4" type="ORF">FRZ44_02960</name>
</gene>
<organism evidence="4 5">
    <name type="scientific">Hypericibacter terrae</name>
    <dbReference type="NCBI Taxonomy" id="2602015"/>
    <lineage>
        <taxon>Bacteria</taxon>
        <taxon>Pseudomonadati</taxon>
        <taxon>Pseudomonadota</taxon>
        <taxon>Alphaproteobacteria</taxon>
        <taxon>Rhodospirillales</taxon>
        <taxon>Dongiaceae</taxon>
        <taxon>Hypericibacter</taxon>
    </lineage>
</organism>
<keyword evidence="5" id="KW-1185">Reference proteome</keyword>
<dbReference type="KEGG" id="htq:FRZ44_02960"/>
<dbReference type="Pfam" id="PF00440">
    <property type="entry name" value="TetR_N"/>
    <property type="match status" value="1"/>
</dbReference>
<evidence type="ECO:0000256" key="2">
    <source>
        <dbReference type="PROSITE-ProRule" id="PRU00335"/>
    </source>
</evidence>
<dbReference type="Proteomes" id="UP000326202">
    <property type="component" value="Chromosome"/>
</dbReference>
<dbReference type="GO" id="GO:0003677">
    <property type="term" value="F:DNA binding"/>
    <property type="evidence" value="ECO:0007669"/>
    <property type="project" value="UniProtKB-UniRule"/>
</dbReference>
<dbReference type="SUPFAM" id="SSF46689">
    <property type="entry name" value="Homeodomain-like"/>
    <property type="match status" value="1"/>
</dbReference>
<dbReference type="Gene3D" id="1.10.357.10">
    <property type="entry name" value="Tetracycline Repressor, domain 2"/>
    <property type="match status" value="1"/>
</dbReference>
<evidence type="ECO:0000259" key="3">
    <source>
        <dbReference type="PROSITE" id="PS50977"/>
    </source>
</evidence>
<feature type="domain" description="HTH tetR-type" evidence="3">
    <location>
        <begin position="16"/>
        <end position="76"/>
    </location>
</feature>